<evidence type="ECO:0000256" key="1">
    <source>
        <dbReference type="SAM" id="MobiDB-lite"/>
    </source>
</evidence>
<feature type="compositionally biased region" description="Low complexity" evidence="1">
    <location>
        <begin position="28"/>
        <end position="42"/>
    </location>
</feature>
<feature type="compositionally biased region" description="Polar residues" evidence="1">
    <location>
        <begin position="274"/>
        <end position="294"/>
    </location>
</feature>
<feature type="compositionally biased region" description="Acidic residues" evidence="1">
    <location>
        <begin position="393"/>
        <end position="409"/>
    </location>
</feature>
<evidence type="ECO:0008006" key="4">
    <source>
        <dbReference type="Google" id="ProtNLM"/>
    </source>
</evidence>
<feature type="compositionally biased region" description="Basic and acidic residues" evidence="1">
    <location>
        <begin position="422"/>
        <end position="433"/>
    </location>
</feature>
<comment type="caution">
    <text evidence="2">The sequence shown here is derived from an EMBL/GenBank/DDBJ whole genome shotgun (WGS) entry which is preliminary data.</text>
</comment>
<accession>A0A9P6FVR8</accession>
<gene>
    <name evidence="2" type="ORF">BGW38_000273</name>
</gene>
<feature type="compositionally biased region" description="Basic and acidic residues" evidence="1">
    <location>
        <begin position="74"/>
        <end position="95"/>
    </location>
</feature>
<dbReference type="Proteomes" id="UP000780801">
    <property type="component" value="Unassembled WGS sequence"/>
</dbReference>
<dbReference type="OrthoDB" id="2556122at2759"/>
<feature type="compositionally biased region" description="Low complexity" evidence="1">
    <location>
        <begin position="364"/>
        <end position="379"/>
    </location>
</feature>
<feature type="compositionally biased region" description="Low complexity" evidence="1">
    <location>
        <begin position="339"/>
        <end position="354"/>
    </location>
</feature>
<protein>
    <recommendedName>
        <fullName evidence="4">Ubiquitin-like domain-containing protein</fullName>
    </recommendedName>
</protein>
<name>A0A9P6FVR8_9FUNG</name>
<feature type="region of interest" description="Disordered" evidence="1">
    <location>
        <begin position="1"/>
        <end position="108"/>
    </location>
</feature>
<feature type="region of interest" description="Disordered" evidence="1">
    <location>
        <begin position="339"/>
        <end position="433"/>
    </location>
</feature>
<sequence length="433" mass="45587">MSYVRVNESSDSEDDAVDAGPNSHVHPNRPSASTSRTSRNARNGGLAAGTTSIASLAGLQPGGYRQLDDSGSSDDDKNAFGGETPRDASTKKQKTDMQASGTKEESITEAVALQPPEDRDYLEIHFRFGEGLDLDLRIKAARPALSEKHLRLIHAGKILADEAKLIDSLPRSLFKQVPVKSTEPGQQYHSRLSSSVEAVEAVAQNILAGITASARSAGEKAISSTPTPAPSTQPPVRASTSHGSVLPTHVSFETGSSEMEQRRQHVTIEMPPSDSETTSNTKSPRRQASTATIPIQTGPIYILCSISDYAPSKPTSSSTAKKGKAVVRRASVLGRRSLVAGASASTSSLAAGSSRNRGISEADGSQSSPSGAASSPLALPRRDRVTGSVQIGEGEEFEEGPEEGSDEDLPSPVMAPQPTGFDRLREAGFSEEE</sequence>
<dbReference type="EMBL" id="JAABOA010001070">
    <property type="protein sequence ID" value="KAF9582389.1"/>
    <property type="molecule type" value="Genomic_DNA"/>
</dbReference>
<evidence type="ECO:0000313" key="3">
    <source>
        <dbReference type="Proteomes" id="UP000780801"/>
    </source>
</evidence>
<feature type="region of interest" description="Disordered" evidence="1">
    <location>
        <begin position="218"/>
        <end position="294"/>
    </location>
</feature>
<dbReference type="AlphaFoldDB" id="A0A9P6FVR8"/>
<evidence type="ECO:0000313" key="2">
    <source>
        <dbReference type="EMBL" id="KAF9582389.1"/>
    </source>
</evidence>
<keyword evidence="3" id="KW-1185">Reference proteome</keyword>
<reference evidence="2" key="1">
    <citation type="journal article" date="2020" name="Fungal Divers.">
        <title>Resolving the Mortierellaceae phylogeny through synthesis of multi-gene phylogenetics and phylogenomics.</title>
        <authorList>
            <person name="Vandepol N."/>
            <person name="Liber J."/>
            <person name="Desiro A."/>
            <person name="Na H."/>
            <person name="Kennedy M."/>
            <person name="Barry K."/>
            <person name="Grigoriev I.V."/>
            <person name="Miller A.N."/>
            <person name="O'Donnell K."/>
            <person name="Stajich J.E."/>
            <person name="Bonito G."/>
        </authorList>
    </citation>
    <scope>NUCLEOTIDE SEQUENCE</scope>
    <source>
        <strain evidence="2">KOD1015</strain>
    </source>
</reference>
<organism evidence="2 3">
    <name type="scientific">Lunasporangiospora selenospora</name>
    <dbReference type="NCBI Taxonomy" id="979761"/>
    <lineage>
        <taxon>Eukaryota</taxon>
        <taxon>Fungi</taxon>
        <taxon>Fungi incertae sedis</taxon>
        <taxon>Mucoromycota</taxon>
        <taxon>Mortierellomycotina</taxon>
        <taxon>Mortierellomycetes</taxon>
        <taxon>Mortierellales</taxon>
        <taxon>Mortierellaceae</taxon>
        <taxon>Lunasporangiospora</taxon>
    </lineage>
</organism>
<proteinExistence type="predicted"/>
<feature type="non-terminal residue" evidence="2">
    <location>
        <position position="433"/>
    </location>
</feature>